<evidence type="ECO:0008006" key="3">
    <source>
        <dbReference type="Google" id="ProtNLM"/>
    </source>
</evidence>
<dbReference type="Gene3D" id="3.40.50.1820">
    <property type="entry name" value="alpha/beta hydrolase"/>
    <property type="match status" value="1"/>
</dbReference>
<gene>
    <name evidence="1" type="ORF">E3A20_15870</name>
</gene>
<proteinExistence type="predicted"/>
<keyword evidence="2" id="KW-1185">Reference proteome</keyword>
<dbReference type="SUPFAM" id="SSF53474">
    <property type="entry name" value="alpha/beta-Hydrolases"/>
    <property type="match status" value="1"/>
</dbReference>
<dbReference type="AlphaFoldDB" id="A0A5C6M8C2"/>
<reference evidence="1 2" key="1">
    <citation type="submission" date="2019-08" db="EMBL/GenBank/DDBJ databases">
        <title>100 year-old enigma solved: identification of Planctomyces bekefii, the type genus and species of the phylum Planctomycetes.</title>
        <authorList>
            <person name="Svetlana D.N."/>
            <person name="Overmann J."/>
        </authorList>
    </citation>
    <scope>NUCLEOTIDE SEQUENCE [LARGE SCALE GENOMIC DNA]</scope>
    <source>
        <strain evidence="1">Phe10_nw2017</strain>
    </source>
</reference>
<accession>A0A5C6M8C2</accession>
<evidence type="ECO:0000313" key="2">
    <source>
        <dbReference type="Proteomes" id="UP000321083"/>
    </source>
</evidence>
<protein>
    <recommendedName>
        <fullName evidence="3">Esterase</fullName>
    </recommendedName>
</protein>
<name>A0A5C6M8C2_9PLAN</name>
<dbReference type="EMBL" id="SRHE01000322">
    <property type="protein sequence ID" value="TWW09284.1"/>
    <property type="molecule type" value="Genomic_DNA"/>
</dbReference>
<dbReference type="InterPro" id="IPR029058">
    <property type="entry name" value="AB_hydrolase_fold"/>
</dbReference>
<comment type="caution">
    <text evidence="1">The sequence shown here is derived from an EMBL/GenBank/DDBJ whole genome shotgun (WGS) entry which is preliminary data.</text>
</comment>
<evidence type="ECO:0000313" key="1">
    <source>
        <dbReference type="EMBL" id="TWW09284.1"/>
    </source>
</evidence>
<organism evidence="1 2">
    <name type="scientific">Planctomyces bekefii</name>
    <dbReference type="NCBI Taxonomy" id="1653850"/>
    <lineage>
        <taxon>Bacteria</taxon>
        <taxon>Pseudomonadati</taxon>
        <taxon>Planctomycetota</taxon>
        <taxon>Planctomycetia</taxon>
        <taxon>Planctomycetales</taxon>
        <taxon>Planctomycetaceae</taxon>
        <taxon>Planctomyces</taxon>
    </lineage>
</organism>
<sequence length="271" mass="30201">MFNRVRSFSFPSSNLGSDAPEDFCPSELPLELREAWESWQQSDLTPDNYARSVNESDWPVSIYVPERYEDGYAYPLITWFHSDANDEEQLESVMNAVSPQNYIGLALRGNHEMTTTGGYRWDPGATGLAHGRVSLQQLLHLTVCRLRRTVHIHSERIFLAGSGHGADTAMQMLSLQPDWFAGAVLLDPFCETSALPEALPTALQNKPVLMSLSGNCGLEVLGRSVRSVRRLRAAGAVVDVDFTELPVDPGSSEARRIDHWIMDRVAREALV</sequence>
<reference evidence="1 2" key="2">
    <citation type="submission" date="2019-08" db="EMBL/GenBank/DDBJ databases">
        <authorList>
            <person name="Henke P."/>
        </authorList>
    </citation>
    <scope>NUCLEOTIDE SEQUENCE [LARGE SCALE GENOMIC DNA]</scope>
    <source>
        <strain evidence="1">Phe10_nw2017</strain>
    </source>
</reference>
<dbReference type="Proteomes" id="UP000321083">
    <property type="component" value="Unassembled WGS sequence"/>
</dbReference>